<dbReference type="Proteomes" id="UP001237642">
    <property type="component" value="Unassembled WGS sequence"/>
</dbReference>
<evidence type="ECO:0000259" key="1">
    <source>
        <dbReference type="Pfam" id="PF11961"/>
    </source>
</evidence>
<dbReference type="PANTHER" id="PTHR31730">
    <property type="entry name" value="OS01G0873900 PROTEIN"/>
    <property type="match status" value="1"/>
</dbReference>
<proteinExistence type="predicted"/>
<comment type="caution">
    <text evidence="2">The sequence shown here is derived from an EMBL/GenBank/DDBJ whole genome shotgun (WGS) entry which is preliminary data.</text>
</comment>
<organism evidence="2 3">
    <name type="scientific">Heracleum sosnowskyi</name>
    <dbReference type="NCBI Taxonomy" id="360622"/>
    <lineage>
        <taxon>Eukaryota</taxon>
        <taxon>Viridiplantae</taxon>
        <taxon>Streptophyta</taxon>
        <taxon>Embryophyta</taxon>
        <taxon>Tracheophyta</taxon>
        <taxon>Spermatophyta</taxon>
        <taxon>Magnoliopsida</taxon>
        <taxon>eudicotyledons</taxon>
        <taxon>Gunneridae</taxon>
        <taxon>Pentapetalae</taxon>
        <taxon>asterids</taxon>
        <taxon>campanulids</taxon>
        <taxon>Apiales</taxon>
        <taxon>Apiaceae</taxon>
        <taxon>Apioideae</taxon>
        <taxon>apioid superclade</taxon>
        <taxon>Tordylieae</taxon>
        <taxon>Tordyliinae</taxon>
        <taxon>Heracleum</taxon>
    </lineage>
</organism>
<dbReference type="EMBL" id="JAUIZM010000007">
    <property type="protein sequence ID" value="KAK1373427.1"/>
    <property type="molecule type" value="Genomic_DNA"/>
</dbReference>
<keyword evidence="3" id="KW-1185">Reference proteome</keyword>
<feature type="domain" description="DUF3475" evidence="1">
    <location>
        <begin position="23"/>
        <end position="79"/>
    </location>
</feature>
<dbReference type="PANTHER" id="PTHR31730:SF32">
    <property type="entry name" value="PROTEIN PSK SIMULATOR 1"/>
    <property type="match status" value="1"/>
</dbReference>
<sequence>MTNLNLSSNFVSGVATKGREMAILSFEVANTIMKGAKLMQSLLEESFRHLKEVVLPAEGVQRLISKDTEELLRIAASDKSFTGVHVSDQWLQTQFTQLQLLNLKDKFVAVEKQNGIVTIGDLPPLLAQLSATQ</sequence>
<evidence type="ECO:0000313" key="3">
    <source>
        <dbReference type="Proteomes" id="UP001237642"/>
    </source>
</evidence>
<protein>
    <recommendedName>
        <fullName evidence="1">DUF3475 domain-containing protein</fullName>
    </recommendedName>
</protein>
<dbReference type="AlphaFoldDB" id="A0AAD8MHX3"/>
<accession>A0AAD8MHX3</accession>
<name>A0AAD8MHX3_9APIA</name>
<dbReference type="GO" id="GO:0045927">
    <property type="term" value="P:positive regulation of growth"/>
    <property type="evidence" value="ECO:0007669"/>
    <property type="project" value="InterPro"/>
</dbReference>
<dbReference type="Pfam" id="PF11961">
    <property type="entry name" value="DUF3475"/>
    <property type="match status" value="1"/>
</dbReference>
<dbReference type="InterPro" id="IPR021864">
    <property type="entry name" value="DUF3475"/>
</dbReference>
<reference evidence="2" key="1">
    <citation type="submission" date="2023-02" db="EMBL/GenBank/DDBJ databases">
        <title>Genome of toxic invasive species Heracleum sosnowskyi carries increased number of genes despite the absence of recent whole-genome duplications.</title>
        <authorList>
            <person name="Schelkunov M."/>
            <person name="Shtratnikova V."/>
            <person name="Makarenko M."/>
            <person name="Klepikova A."/>
            <person name="Omelchenko D."/>
            <person name="Novikova G."/>
            <person name="Obukhova E."/>
            <person name="Bogdanov V."/>
            <person name="Penin A."/>
            <person name="Logacheva M."/>
        </authorList>
    </citation>
    <scope>NUCLEOTIDE SEQUENCE</scope>
    <source>
        <strain evidence="2">Hsosn_3</strain>
        <tissue evidence="2">Leaf</tissue>
    </source>
</reference>
<evidence type="ECO:0000313" key="2">
    <source>
        <dbReference type="EMBL" id="KAK1373427.1"/>
    </source>
</evidence>
<gene>
    <name evidence="2" type="ORF">POM88_029620</name>
</gene>
<reference evidence="2" key="2">
    <citation type="submission" date="2023-05" db="EMBL/GenBank/DDBJ databases">
        <authorList>
            <person name="Schelkunov M.I."/>
        </authorList>
    </citation>
    <scope>NUCLEOTIDE SEQUENCE</scope>
    <source>
        <strain evidence="2">Hsosn_3</strain>
        <tissue evidence="2">Leaf</tissue>
    </source>
</reference>
<dbReference type="InterPro" id="IPR045021">
    <property type="entry name" value="PSI1/2/3"/>
</dbReference>